<dbReference type="RefSeq" id="WP_148909056.1">
    <property type="nucleotide sequence ID" value="NZ_VNHX01000014.1"/>
</dbReference>
<keyword evidence="10" id="KW-0175">Coiled coil</keyword>
<keyword evidence="4" id="KW-0547">Nucleotide-binding</keyword>
<evidence type="ECO:0000256" key="2">
    <source>
        <dbReference type="ARBA" id="ARBA00009441"/>
    </source>
</evidence>
<evidence type="ECO:0000256" key="5">
    <source>
        <dbReference type="ARBA" id="ARBA00022763"/>
    </source>
</evidence>
<evidence type="ECO:0000256" key="4">
    <source>
        <dbReference type="ARBA" id="ARBA00022741"/>
    </source>
</evidence>
<dbReference type="InterPro" id="IPR004604">
    <property type="entry name" value="DNA_recomb/repair_RecN"/>
</dbReference>
<keyword evidence="13" id="KW-1185">Reference proteome</keyword>
<evidence type="ECO:0000256" key="3">
    <source>
        <dbReference type="ARBA" id="ARBA00021315"/>
    </source>
</evidence>
<reference evidence="12 13" key="1">
    <citation type="submission" date="2019-07" db="EMBL/GenBank/DDBJ databases">
        <title>Genomic Encyclopedia of Archaeal and Bacterial Type Strains, Phase II (KMG-II): from individual species to whole genera.</title>
        <authorList>
            <person name="Goeker M."/>
        </authorList>
    </citation>
    <scope>NUCLEOTIDE SEQUENCE [LARGE SCALE GENOMIC DNA]</scope>
    <source>
        <strain evidence="12 13">DSM 18850</strain>
    </source>
</reference>
<dbReference type="GO" id="GO:0009432">
    <property type="term" value="P:SOS response"/>
    <property type="evidence" value="ECO:0007669"/>
    <property type="project" value="TreeGrafter"/>
</dbReference>
<keyword evidence="7 9" id="KW-0234">DNA repair</keyword>
<comment type="function">
    <text evidence="1 9">May be involved in recombinational repair of damaged DNA.</text>
</comment>
<dbReference type="SUPFAM" id="SSF52540">
    <property type="entry name" value="P-loop containing nucleoside triphosphate hydrolases"/>
    <property type="match status" value="1"/>
</dbReference>
<dbReference type="Pfam" id="PF02463">
    <property type="entry name" value="SMC_N"/>
    <property type="match status" value="1"/>
</dbReference>
<dbReference type="AlphaFoldDB" id="A0A5S5DAU7"/>
<evidence type="ECO:0000259" key="11">
    <source>
        <dbReference type="Pfam" id="PF02463"/>
    </source>
</evidence>
<comment type="caution">
    <text evidence="12">The sequence shown here is derived from an EMBL/GenBank/DDBJ whole genome shotgun (WGS) entry which is preliminary data.</text>
</comment>
<dbReference type="GO" id="GO:0043590">
    <property type="term" value="C:bacterial nucleoid"/>
    <property type="evidence" value="ECO:0007669"/>
    <property type="project" value="TreeGrafter"/>
</dbReference>
<keyword evidence="6" id="KW-0067">ATP-binding</keyword>
<gene>
    <name evidence="12" type="ORF">BC792_11411</name>
</gene>
<dbReference type="InterPro" id="IPR003395">
    <property type="entry name" value="RecF/RecN/SMC_N"/>
</dbReference>
<evidence type="ECO:0000313" key="12">
    <source>
        <dbReference type="EMBL" id="TYP93110.1"/>
    </source>
</evidence>
<evidence type="ECO:0000256" key="7">
    <source>
        <dbReference type="ARBA" id="ARBA00023204"/>
    </source>
</evidence>
<dbReference type="NCBIfam" id="NF008121">
    <property type="entry name" value="PRK10869.1"/>
    <property type="match status" value="1"/>
</dbReference>
<evidence type="ECO:0000256" key="8">
    <source>
        <dbReference type="ARBA" id="ARBA00033408"/>
    </source>
</evidence>
<dbReference type="Gene3D" id="3.40.50.300">
    <property type="entry name" value="P-loop containing nucleotide triphosphate hydrolases"/>
    <property type="match status" value="2"/>
</dbReference>
<keyword evidence="5 9" id="KW-0227">DNA damage</keyword>
<dbReference type="PANTHER" id="PTHR11059:SF0">
    <property type="entry name" value="DNA REPAIR PROTEIN RECN"/>
    <property type="match status" value="1"/>
</dbReference>
<evidence type="ECO:0000256" key="1">
    <source>
        <dbReference type="ARBA" id="ARBA00003618"/>
    </source>
</evidence>
<proteinExistence type="inferred from homology"/>
<evidence type="ECO:0000256" key="10">
    <source>
        <dbReference type="SAM" id="Coils"/>
    </source>
</evidence>
<dbReference type="OrthoDB" id="9806954at2"/>
<dbReference type="InterPro" id="IPR027417">
    <property type="entry name" value="P-loop_NTPase"/>
</dbReference>
<dbReference type="CDD" id="cd03241">
    <property type="entry name" value="ABC_RecN"/>
    <property type="match status" value="2"/>
</dbReference>
<feature type="coiled-coil region" evidence="10">
    <location>
        <begin position="199"/>
        <end position="229"/>
    </location>
</feature>
<feature type="domain" description="RecF/RecN/SMC N-terminal" evidence="11">
    <location>
        <begin position="2"/>
        <end position="511"/>
    </location>
</feature>
<name>A0A5S5DAU7_9SPHI</name>
<dbReference type="PIRSF" id="PIRSF003128">
    <property type="entry name" value="RecN"/>
    <property type="match status" value="1"/>
</dbReference>
<evidence type="ECO:0000313" key="13">
    <source>
        <dbReference type="Proteomes" id="UP000325105"/>
    </source>
</evidence>
<dbReference type="GO" id="GO:0005524">
    <property type="term" value="F:ATP binding"/>
    <property type="evidence" value="ECO:0007669"/>
    <property type="project" value="UniProtKB-KW"/>
</dbReference>
<dbReference type="GO" id="GO:0006281">
    <property type="term" value="P:DNA repair"/>
    <property type="evidence" value="ECO:0007669"/>
    <property type="project" value="UniProtKB-KW"/>
</dbReference>
<evidence type="ECO:0000256" key="9">
    <source>
        <dbReference type="PIRNR" id="PIRNR003128"/>
    </source>
</evidence>
<accession>A0A5S5DAU7</accession>
<protein>
    <recommendedName>
        <fullName evidence="3 9">DNA repair protein RecN</fullName>
    </recommendedName>
    <alternativeName>
        <fullName evidence="8 9">Recombination protein N</fullName>
    </alternativeName>
</protein>
<dbReference type="EMBL" id="VNHX01000014">
    <property type="protein sequence ID" value="TYP93110.1"/>
    <property type="molecule type" value="Genomic_DNA"/>
</dbReference>
<evidence type="ECO:0000256" key="6">
    <source>
        <dbReference type="ARBA" id="ARBA00022840"/>
    </source>
</evidence>
<organism evidence="12 13">
    <name type="scientific">Sphingobacterium allocomposti</name>
    <dbReference type="NCBI Taxonomy" id="415956"/>
    <lineage>
        <taxon>Bacteria</taxon>
        <taxon>Pseudomonadati</taxon>
        <taxon>Bacteroidota</taxon>
        <taxon>Sphingobacteriia</taxon>
        <taxon>Sphingobacteriales</taxon>
        <taxon>Sphingobacteriaceae</taxon>
        <taxon>Sphingobacterium</taxon>
    </lineage>
</organism>
<dbReference type="Proteomes" id="UP000325105">
    <property type="component" value="Unassembled WGS sequence"/>
</dbReference>
<dbReference type="NCBIfam" id="TIGR00634">
    <property type="entry name" value="recN"/>
    <property type="match status" value="1"/>
</dbReference>
<dbReference type="PANTHER" id="PTHR11059">
    <property type="entry name" value="DNA REPAIR PROTEIN RECN"/>
    <property type="match status" value="1"/>
</dbReference>
<sequence length="553" mass="61774">MLSRLYITNYALIENLDIQFDAGLNIITGETGAGKSIILGALGLILGNRVEGKHFFRNDRKCVIEGYFRIAPYELQSFFAENDLEYEPETIVRREIAVDGKSRAFVNDSPVTLNVLKALGELLMDIHSQHATLQLNTEHFQLLILDSVAGNQNIVSEYKRLLARYRESSDMLRHLRETIAANNAELDFNQFQFDELYEARLQDGEQQQLEEELSQLENAEEIKRGLASANYLLSDSEQSAVEELKGALQQLQGVERYLASVGELSGRLESALIEIKDIADEVATLEQSVYMDEGRLNVVNDRLSVLYGLQKKHRLETVADLIVLQQQLETKIQAVADQEGHLSEMETQVERDRVALQHVAEVLHGSRAAVVDKVEKHVQELLAEVGMPNARLQIDVRFLEADRFKPSGASDVQFLFSANKGQPFQPIHKVASGGELSRVMLAVKSLIAQTSALPTIIFDEIDTGISGEVALRVGEIMERLAENMQVLAITHLPQIASKGNAHFKVYKQDEGDKTKTNIVLLDKDKRVMEVAQMLSGANPGESAMQHAKELLES</sequence>
<dbReference type="GO" id="GO:0006310">
    <property type="term" value="P:DNA recombination"/>
    <property type="evidence" value="ECO:0007669"/>
    <property type="project" value="InterPro"/>
</dbReference>
<comment type="similarity">
    <text evidence="2 9">Belongs to the RecN family.</text>
</comment>